<evidence type="ECO:0000256" key="1">
    <source>
        <dbReference type="ARBA" id="ARBA00009437"/>
    </source>
</evidence>
<dbReference type="Pfam" id="PF00126">
    <property type="entry name" value="HTH_1"/>
    <property type="match status" value="1"/>
</dbReference>
<dbReference type="CDD" id="cd05466">
    <property type="entry name" value="PBP2_LTTR_substrate"/>
    <property type="match status" value="1"/>
</dbReference>
<comment type="similarity">
    <text evidence="1">Belongs to the LysR transcriptional regulatory family.</text>
</comment>
<sequence length="295" mass="33147">MEFRLLEYFMAVCAELHFTRAAERLGISQPTLSHQIRLLEDRLGTALFQRIGKKIYLSQSGKILQAHCEKIFYELEQAQAEIQELNGLHRGKLTIGCSGNHLVTRAIISFHELYPGIELSIVDLSTEETVEGLLKNTIDLGVTFLSIDDDRLEFIPLFKEELRLVVSSSNPLVNLQSVPFRDLQAVPIALLPKKYLIRRFIDACCRKVGFELSPKLELSSLESLREMIDNTLLASIMPQSYVASVNDPVLCSIPFTDSVPIAQVGIVYRKEAFMDVTTKSLIRHLTATLADPIAT</sequence>
<dbReference type="InterPro" id="IPR000847">
    <property type="entry name" value="LysR_HTH_N"/>
</dbReference>
<dbReference type="InterPro" id="IPR036390">
    <property type="entry name" value="WH_DNA-bd_sf"/>
</dbReference>
<evidence type="ECO:0000256" key="3">
    <source>
        <dbReference type="ARBA" id="ARBA00023125"/>
    </source>
</evidence>
<dbReference type="SUPFAM" id="SSF53850">
    <property type="entry name" value="Periplasmic binding protein-like II"/>
    <property type="match status" value="1"/>
</dbReference>
<dbReference type="EMBL" id="CP104064">
    <property type="protein sequence ID" value="WAH37775.1"/>
    <property type="molecule type" value="Genomic_DNA"/>
</dbReference>
<evidence type="ECO:0000259" key="5">
    <source>
        <dbReference type="PROSITE" id="PS50931"/>
    </source>
</evidence>
<dbReference type="Gene3D" id="3.40.190.290">
    <property type="match status" value="1"/>
</dbReference>
<dbReference type="PRINTS" id="PR00039">
    <property type="entry name" value="HTHLYSR"/>
</dbReference>
<keyword evidence="3" id="KW-0238">DNA-binding</keyword>
<dbReference type="InterPro" id="IPR036388">
    <property type="entry name" value="WH-like_DNA-bd_sf"/>
</dbReference>
<accession>A0ABY6Z6X3</accession>
<evidence type="ECO:0000256" key="2">
    <source>
        <dbReference type="ARBA" id="ARBA00023015"/>
    </source>
</evidence>
<dbReference type="InterPro" id="IPR005119">
    <property type="entry name" value="LysR_subst-bd"/>
</dbReference>
<keyword evidence="4" id="KW-0804">Transcription</keyword>
<name>A0ABY6Z6X3_9BACL</name>
<protein>
    <submittedName>
        <fullName evidence="6">LysR family transcriptional regulator</fullName>
    </submittedName>
</protein>
<dbReference type="PANTHER" id="PTHR30419">
    <property type="entry name" value="HTH-TYPE TRANSCRIPTIONAL REGULATOR YBHD"/>
    <property type="match status" value="1"/>
</dbReference>
<gene>
    <name evidence="6" type="ORF">NZD86_04530</name>
</gene>
<dbReference type="InterPro" id="IPR050950">
    <property type="entry name" value="HTH-type_LysR_regulators"/>
</dbReference>
<dbReference type="RefSeq" id="WP_268045299.1">
    <property type="nucleotide sequence ID" value="NZ_CP104064.1"/>
</dbReference>
<keyword evidence="7" id="KW-1185">Reference proteome</keyword>
<evidence type="ECO:0000256" key="4">
    <source>
        <dbReference type="ARBA" id="ARBA00023163"/>
    </source>
</evidence>
<proteinExistence type="inferred from homology"/>
<reference evidence="6" key="1">
    <citation type="submission" date="2022-08" db="EMBL/GenBank/DDBJ databases">
        <title>Alicyclobacillus dauci DSM2870, complete genome.</title>
        <authorList>
            <person name="Wang Q."/>
            <person name="Cai R."/>
            <person name="Wang Z."/>
        </authorList>
    </citation>
    <scope>NUCLEOTIDE SEQUENCE</scope>
    <source>
        <strain evidence="6">DSM 28700</strain>
    </source>
</reference>
<feature type="domain" description="HTH lysR-type" evidence="5">
    <location>
        <begin position="1"/>
        <end position="58"/>
    </location>
</feature>
<dbReference type="Gene3D" id="1.10.10.10">
    <property type="entry name" value="Winged helix-like DNA-binding domain superfamily/Winged helix DNA-binding domain"/>
    <property type="match status" value="1"/>
</dbReference>
<evidence type="ECO:0000313" key="6">
    <source>
        <dbReference type="EMBL" id="WAH37775.1"/>
    </source>
</evidence>
<dbReference type="SUPFAM" id="SSF46785">
    <property type="entry name" value="Winged helix' DNA-binding domain"/>
    <property type="match status" value="1"/>
</dbReference>
<dbReference type="Pfam" id="PF03466">
    <property type="entry name" value="LysR_substrate"/>
    <property type="match status" value="1"/>
</dbReference>
<dbReference type="Proteomes" id="UP001164803">
    <property type="component" value="Chromosome"/>
</dbReference>
<dbReference type="PROSITE" id="PS50931">
    <property type="entry name" value="HTH_LYSR"/>
    <property type="match status" value="1"/>
</dbReference>
<organism evidence="6 7">
    <name type="scientific">Alicyclobacillus dauci</name>
    <dbReference type="NCBI Taxonomy" id="1475485"/>
    <lineage>
        <taxon>Bacteria</taxon>
        <taxon>Bacillati</taxon>
        <taxon>Bacillota</taxon>
        <taxon>Bacilli</taxon>
        <taxon>Bacillales</taxon>
        <taxon>Alicyclobacillaceae</taxon>
        <taxon>Alicyclobacillus</taxon>
    </lineage>
</organism>
<keyword evidence="2" id="KW-0805">Transcription regulation</keyword>
<evidence type="ECO:0000313" key="7">
    <source>
        <dbReference type="Proteomes" id="UP001164803"/>
    </source>
</evidence>